<evidence type="ECO:0000256" key="5">
    <source>
        <dbReference type="ARBA" id="ARBA00022777"/>
    </source>
</evidence>
<dbReference type="SMART" id="SM00091">
    <property type="entry name" value="PAS"/>
    <property type="match status" value="1"/>
</dbReference>
<sequence>MQTQPLLPLQILVGEGEMGDLTRAFDWANSPVGPIESWPQSLRTIVSMILSSKFPMFLWWGDDLIQFYNDAYRPSLGNHGKHPNALGQRGEECWPEIWPTIKPLIDQVLAGGEATWSENQLIPIYRNGRLEDVYWTFSYTPVLNELNQVSGVLVVCQETTGMVTREESRQQLLASFEQSPVAIAIISEANLTIRMANPFYGQLVGRPFNDLIGKPLLDVLPELRGQGFDQLLKEVIATGVPYIAPEVAVQILRENKLETIYIDLTYQPQREADGSISGVLVVATDVTKQVTARQKVEESEARYRALSADLDEKVQERTQQLQASIQDLQRSNQNLQQFAYIASHDLQEPLRKIQQFGDLLKDRFITELGEGIDYLDRMQLAAVRMSTLIRDLLAFSRVSISQNKAVSVSLTGVVNVVLSDLDIRIEETGALLTVDPLPTIIGDPSQLEQLFQNLLSNALKFRQMNQAGALANPVILVSNQRVAAVDLPTSIIPSRIVKAYHRIDVTDNGIGFDDKYVDRIFQVFQRLHGKNEFAGTGIGLAICEKIVANHGGAITARSQPNKGATFSIYFPATNR</sequence>
<dbReference type="PROSITE" id="PS50109">
    <property type="entry name" value="HIS_KIN"/>
    <property type="match status" value="1"/>
</dbReference>
<evidence type="ECO:0000259" key="9">
    <source>
        <dbReference type="PROSITE" id="PS50113"/>
    </source>
</evidence>
<evidence type="ECO:0000256" key="4">
    <source>
        <dbReference type="ARBA" id="ARBA00022679"/>
    </source>
</evidence>
<evidence type="ECO:0000256" key="1">
    <source>
        <dbReference type="ARBA" id="ARBA00000085"/>
    </source>
</evidence>
<dbReference type="Gene3D" id="3.30.450.20">
    <property type="entry name" value="PAS domain"/>
    <property type="match status" value="2"/>
</dbReference>
<dbReference type="InterPro" id="IPR000700">
    <property type="entry name" value="PAS-assoc_C"/>
</dbReference>
<dbReference type="EMBL" id="JBHUOM010000023">
    <property type="protein sequence ID" value="MFD2936880.1"/>
    <property type="molecule type" value="Genomic_DNA"/>
</dbReference>
<dbReference type="Pfam" id="PF02518">
    <property type="entry name" value="HATPase_c"/>
    <property type="match status" value="1"/>
</dbReference>
<dbReference type="SMART" id="SM00388">
    <property type="entry name" value="HisKA"/>
    <property type="match status" value="1"/>
</dbReference>
<keyword evidence="4" id="KW-0808">Transferase</keyword>
<dbReference type="PANTHER" id="PTHR42878">
    <property type="entry name" value="TWO-COMPONENT HISTIDINE KINASE"/>
    <property type="match status" value="1"/>
</dbReference>
<dbReference type="NCBIfam" id="TIGR00229">
    <property type="entry name" value="sensory_box"/>
    <property type="match status" value="1"/>
</dbReference>
<keyword evidence="7" id="KW-0175">Coiled coil</keyword>
<comment type="caution">
    <text evidence="10">The sequence shown here is derived from an EMBL/GenBank/DDBJ whole genome shotgun (WGS) entry which is preliminary data.</text>
</comment>
<dbReference type="SUPFAM" id="SSF55785">
    <property type="entry name" value="PYP-like sensor domain (PAS domain)"/>
    <property type="match status" value="2"/>
</dbReference>
<dbReference type="PRINTS" id="PR00344">
    <property type="entry name" value="BCTRLSENSOR"/>
</dbReference>
<evidence type="ECO:0000256" key="6">
    <source>
        <dbReference type="ARBA" id="ARBA00023136"/>
    </source>
</evidence>
<dbReference type="EC" id="2.7.13.3" evidence="2"/>
<feature type="domain" description="Histidine kinase" evidence="8">
    <location>
        <begin position="341"/>
        <end position="574"/>
    </location>
</feature>
<dbReference type="PANTHER" id="PTHR42878:SF15">
    <property type="entry name" value="BACTERIOPHYTOCHROME"/>
    <property type="match status" value="1"/>
</dbReference>
<evidence type="ECO:0000313" key="10">
    <source>
        <dbReference type="EMBL" id="MFD2936880.1"/>
    </source>
</evidence>
<feature type="domain" description="PAC" evidence="9">
    <location>
        <begin position="245"/>
        <end position="298"/>
    </location>
</feature>
<comment type="catalytic activity">
    <reaction evidence="1">
        <text>ATP + protein L-histidine = ADP + protein N-phospho-L-histidine.</text>
        <dbReference type="EC" id="2.7.13.3"/>
    </reaction>
</comment>
<dbReference type="Pfam" id="PF00512">
    <property type="entry name" value="HisKA"/>
    <property type="match status" value="1"/>
</dbReference>
<dbReference type="InterPro" id="IPR035965">
    <property type="entry name" value="PAS-like_dom_sf"/>
</dbReference>
<dbReference type="InterPro" id="IPR005467">
    <property type="entry name" value="His_kinase_dom"/>
</dbReference>
<dbReference type="Gene3D" id="1.10.287.130">
    <property type="match status" value="1"/>
</dbReference>
<keyword evidence="3" id="KW-0597">Phosphoprotein</keyword>
<dbReference type="Proteomes" id="UP001597512">
    <property type="component" value="Unassembled WGS sequence"/>
</dbReference>
<dbReference type="CDD" id="cd00082">
    <property type="entry name" value="HisKA"/>
    <property type="match status" value="1"/>
</dbReference>
<dbReference type="InterPro" id="IPR013656">
    <property type="entry name" value="PAS_4"/>
</dbReference>
<keyword evidence="5" id="KW-0418">Kinase</keyword>
<dbReference type="RefSeq" id="WP_381506101.1">
    <property type="nucleotide sequence ID" value="NZ_JBHUOM010000023.1"/>
</dbReference>
<organism evidence="10 11">
    <name type="scientific">Spirosoma flavum</name>
    <dbReference type="NCBI Taxonomy" id="2048557"/>
    <lineage>
        <taxon>Bacteria</taxon>
        <taxon>Pseudomonadati</taxon>
        <taxon>Bacteroidota</taxon>
        <taxon>Cytophagia</taxon>
        <taxon>Cytophagales</taxon>
        <taxon>Cytophagaceae</taxon>
        <taxon>Spirosoma</taxon>
    </lineage>
</organism>
<dbReference type="InterPro" id="IPR004358">
    <property type="entry name" value="Sig_transdc_His_kin-like_C"/>
</dbReference>
<dbReference type="SUPFAM" id="SSF47384">
    <property type="entry name" value="Homodimeric domain of signal transducing histidine kinase"/>
    <property type="match status" value="1"/>
</dbReference>
<reference evidence="11" key="1">
    <citation type="journal article" date="2019" name="Int. J. Syst. Evol. Microbiol.">
        <title>The Global Catalogue of Microorganisms (GCM) 10K type strain sequencing project: providing services to taxonomists for standard genome sequencing and annotation.</title>
        <authorList>
            <consortium name="The Broad Institute Genomics Platform"/>
            <consortium name="The Broad Institute Genome Sequencing Center for Infectious Disease"/>
            <person name="Wu L."/>
            <person name="Ma J."/>
        </authorList>
    </citation>
    <scope>NUCLEOTIDE SEQUENCE [LARGE SCALE GENOMIC DNA]</scope>
    <source>
        <strain evidence="11">KCTC 52490</strain>
    </source>
</reference>
<dbReference type="Gene3D" id="3.30.565.10">
    <property type="entry name" value="Histidine kinase-like ATPase, C-terminal domain"/>
    <property type="match status" value="1"/>
</dbReference>
<dbReference type="InterPro" id="IPR036890">
    <property type="entry name" value="HATPase_C_sf"/>
</dbReference>
<evidence type="ECO:0000259" key="8">
    <source>
        <dbReference type="PROSITE" id="PS50109"/>
    </source>
</evidence>
<evidence type="ECO:0000256" key="2">
    <source>
        <dbReference type="ARBA" id="ARBA00012438"/>
    </source>
</evidence>
<evidence type="ECO:0000313" key="11">
    <source>
        <dbReference type="Proteomes" id="UP001597512"/>
    </source>
</evidence>
<evidence type="ECO:0000256" key="7">
    <source>
        <dbReference type="SAM" id="Coils"/>
    </source>
</evidence>
<name>A0ABW6ASH5_9BACT</name>
<feature type="coiled-coil region" evidence="7">
    <location>
        <begin position="296"/>
        <end position="338"/>
    </location>
</feature>
<dbReference type="InterPro" id="IPR003594">
    <property type="entry name" value="HATPase_dom"/>
</dbReference>
<dbReference type="InterPro" id="IPR003661">
    <property type="entry name" value="HisK_dim/P_dom"/>
</dbReference>
<dbReference type="InterPro" id="IPR000014">
    <property type="entry name" value="PAS"/>
</dbReference>
<dbReference type="SUPFAM" id="SSF55874">
    <property type="entry name" value="ATPase domain of HSP90 chaperone/DNA topoisomerase II/histidine kinase"/>
    <property type="match status" value="1"/>
</dbReference>
<dbReference type="CDD" id="cd00130">
    <property type="entry name" value="PAS"/>
    <property type="match status" value="1"/>
</dbReference>
<dbReference type="InterPro" id="IPR050351">
    <property type="entry name" value="BphY/WalK/GraS-like"/>
</dbReference>
<dbReference type="InterPro" id="IPR036097">
    <property type="entry name" value="HisK_dim/P_sf"/>
</dbReference>
<keyword evidence="6" id="KW-0472">Membrane</keyword>
<dbReference type="SMART" id="SM00387">
    <property type="entry name" value="HATPase_c"/>
    <property type="match status" value="1"/>
</dbReference>
<gene>
    <name evidence="10" type="ORF">ACFS25_24070</name>
</gene>
<keyword evidence="11" id="KW-1185">Reference proteome</keyword>
<proteinExistence type="predicted"/>
<protein>
    <recommendedName>
        <fullName evidence="2">histidine kinase</fullName>
        <ecNumber evidence="2">2.7.13.3</ecNumber>
    </recommendedName>
</protein>
<accession>A0ABW6ASH5</accession>
<evidence type="ECO:0000256" key="3">
    <source>
        <dbReference type="ARBA" id="ARBA00022553"/>
    </source>
</evidence>
<dbReference type="Pfam" id="PF08448">
    <property type="entry name" value="PAS_4"/>
    <property type="match status" value="2"/>
</dbReference>
<dbReference type="PROSITE" id="PS50113">
    <property type="entry name" value="PAC"/>
    <property type="match status" value="1"/>
</dbReference>